<name>A0A9N9A5Q2_FUNMO</name>
<dbReference type="EMBL" id="CAJVPP010000864">
    <property type="protein sequence ID" value="CAG8517982.1"/>
    <property type="molecule type" value="Genomic_DNA"/>
</dbReference>
<accession>A0A9N9A5Q2</accession>
<comment type="caution">
    <text evidence="1">The sequence shown here is derived from an EMBL/GenBank/DDBJ whole genome shotgun (WGS) entry which is preliminary data.</text>
</comment>
<organism evidence="1 2">
    <name type="scientific">Funneliformis mosseae</name>
    <name type="common">Endomycorrhizal fungus</name>
    <name type="synonym">Glomus mosseae</name>
    <dbReference type="NCBI Taxonomy" id="27381"/>
    <lineage>
        <taxon>Eukaryota</taxon>
        <taxon>Fungi</taxon>
        <taxon>Fungi incertae sedis</taxon>
        <taxon>Mucoromycota</taxon>
        <taxon>Glomeromycotina</taxon>
        <taxon>Glomeromycetes</taxon>
        <taxon>Glomerales</taxon>
        <taxon>Glomeraceae</taxon>
        <taxon>Funneliformis</taxon>
    </lineage>
</organism>
<sequence length="168" mass="19557">MSKYKQYDVLLITARKLDEELHFGVFGRFWWQSFKGNLNFIFRPGFVYEANGITSSINDTSSGAINSLYSTLFNSKTRFSGPLICGYNNRKITKEIMNDVPFQLFILTIGKLQVFIGIMRVSDCKVLKYVGLKYMSSFIYQIGKIQTLFVQRIYHHHCSITLYQNEQI</sequence>
<dbReference type="Proteomes" id="UP000789375">
    <property type="component" value="Unassembled WGS sequence"/>
</dbReference>
<reference evidence="1" key="1">
    <citation type="submission" date="2021-06" db="EMBL/GenBank/DDBJ databases">
        <authorList>
            <person name="Kallberg Y."/>
            <person name="Tangrot J."/>
            <person name="Rosling A."/>
        </authorList>
    </citation>
    <scope>NUCLEOTIDE SEQUENCE</scope>
    <source>
        <strain evidence="1">87-6 pot B 2015</strain>
    </source>
</reference>
<evidence type="ECO:0000313" key="1">
    <source>
        <dbReference type="EMBL" id="CAG8517982.1"/>
    </source>
</evidence>
<evidence type="ECO:0000313" key="2">
    <source>
        <dbReference type="Proteomes" id="UP000789375"/>
    </source>
</evidence>
<proteinExistence type="predicted"/>
<dbReference type="AlphaFoldDB" id="A0A9N9A5Q2"/>
<protein>
    <submittedName>
        <fullName evidence="1">11738_t:CDS:1</fullName>
    </submittedName>
</protein>
<gene>
    <name evidence="1" type="ORF">FMOSSE_LOCUS4882</name>
</gene>
<keyword evidence="2" id="KW-1185">Reference proteome</keyword>